<protein>
    <recommendedName>
        <fullName evidence="4">F-box domain-containing protein</fullName>
    </recommendedName>
</protein>
<sequence length="344" mass="37664">MAPRKAKGKSKGDSTRPDQPTDSAIASVPSETLLQILELVMAEEDDPFKRQAIRNRFGKVCCQWWTVACSTHEYAVRTSTRILRLMSFVEEKDEGESVRSLVLVMGEKGAAGGRSAGVVLLEKCPSVVQLELRLREQAKVGAPLVAALRGLAQVKEVALTGGARIEADDLDTSLQRLDLIADKKLVFTLARVPQGVTSLLSLVVRDDPHDSNLSSYTSTSTDSVGVALAPLVQGLHHFSAPDGWMGSSAFEKLLSSMTHLEYLKIGYLHNLPELRELVVGPDSRRWISNEGKLLHQDLLKIADAAPHRLSRVRVASSLTSSWTDDQKRELKQTAETAGITLVFF</sequence>
<dbReference type="InParanoid" id="A0A1Y2FXJ7"/>
<dbReference type="Proteomes" id="UP000193467">
    <property type="component" value="Unassembled WGS sequence"/>
</dbReference>
<evidence type="ECO:0000256" key="1">
    <source>
        <dbReference type="SAM" id="MobiDB-lite"/>
    </source>
</evidence>
<accession>A0A1Y2FXJ7</accession>
<dbReference type="AlphaFoldDB" id="A0A1Y2FXJ7"/>
<keyword evidence="3" id="KW-1185">Reference proteome</keyword>
<name>A0A1Y2FXJ7_9BASI</name>
<reference evidence="2 3" key="1">
    <citation type="submission" date="2016-07" db="EMBL/GenBank/DDBJ databases">
        <title>Pervasive Adenine N6-methylation of Active Genes in Fungi.</title>
        <authorList>
            <consortium name="DOE Joint Genome Institute"/>
            <person name="Mondo S.J."/>
            <person name="Dannebaum R.O."/>
            <person name="Kuo R.C."/>
            <person name="Labutti K."/>
            <person name="Haridas S."/>
            <person name="Kuo A."/>
            <person name="Salamov A."/>
            <person name="Ahrendt S.R."/>
            <person name="Lipzen A."/>
            <person name="Sullivan W."/>
            <person name="Andreopoulos W.B."/>
            <person name="Clum A."/>
            <person name="Lindquist E."/>
            <person name="Daum C."/>
            <person name="Ramamoorthy G.K."/>
            <person name="Gryganskyi A."/>
            <person name="Culley D."/>
            <person name="Magnuson J.K."/>
            <person name="James T.Y."/>
            <person name="O'Malley M.A."/>
            <person name="Stajich J.E."/>
            <person name="Spatafora J.W."/>
            <person name="Visel A."/>
            <person name="Grigoriev I.V."/>
        </authorList>
    </citation>
    <scope>NUCLEOTIDE SEQUENCE [LARGE SCALE GENOMIC DNA]</scope>
    <source>
        <strain evidence="2 3">62-1032</strain>
    </source>
</reference>
<comment type="caution">
    <text evidence="2">The sequence shown here is derived from an EMBL/GenBank/DDBJ whole genome shotgun (WGS) entry which is preliminary data.</text>
</comment>
<evidence type="ECO:0000313" key="2">
    <source>
        <dbReference type="EMBL" id="ORY88764.1"/>
    </source>
</evidence>
<dbReference type="EMBL" id="MCGR01000008">
    <property type="protein sequence ID" value="ORY88764.1"/>
    <property type="molecule type" value="Genomic_DNA"/>
</dbReference>
<organism evidence="2 3">
    <name type="scientific">Leucosporidium creatinivorum</name>
    <dbReference type="NCBI Taxonomy" id="106004"/>
    <lineage>
        <taxon>Eukaryota</taxon>
        <taxon>Fungi</taxon>
        <taxon>Dikarya</taxon>
        <taxon>Basidiomycota</taxon>
        <taxon>Pucciniomycotina</taxon>
        <taxon>Microbotryomycetes</taxon>
        <taxon>Leucosporidiales</taxon>
        <taxon>Leucosporidium</taxon>
    </lineage>
</organism>
<evidence type="ECO:0008006" key="4">
    <source>
        <dbReference type="Google" id="ProtNLM"/>
    </source>
</evidence>
<feature type="region of interest" description="Disordered" evidence="1">
    <location>
        <begin position="1"/>
        <end position="25"/>
    </location>
</feature>
<gene>
    <name evidence="2" type="ORF">BCR35DRAFT_329672</name>
</gene>
<proteinExistence type="predicted"/>
<evidence type="ECO:0000313" key="3">
    <source>
        <dbReference type="Proteomes" id="UP000193467"/>
    </source>
</evidence>